<organism evidence="2 3">
    <name type="scientific">Dreissena polymorpha</name>
    <name type="common">Zebra mussel</name>
    <name type="synonym">Mytilus polymorpha</name>
    <dbReference type="NCBI Taxonomy" id="45954"/>
    <lineage>
        <taxon>Eukaryota</taxon>
        <taxon>Metazoa</taxon>
        <taxon>Spiralia</taxon>
        <taxon>Lophotrochozoa</taxon>
        <taxon>Mollusca</taxon>
        <taxon>Bivalvia</taxon>
        <taxon>Autobranchia</taxon>
        <taxon>Heteroconchia</taxon>
        <taxon>Euheterodonta</taxon>
        <taxon>Imparidentia</taxon>
        <taxon>Neoheterodontei</taxon>
        <taxon>Myida</taxon>
        <taxon>Dreissenoidea</taxon>
        <taxon>Dreissenidae</taxon>
        <taxon>Dreissena</taxon>
    </lineage>
</organism>
<protein>
    <submittedName>
        <fullName evidence="2">Uncharacterized protein</fullName>
    </submittedName>
</protein>
<reference evidence="2" key="1">
    <citation type="journal article" date="2019" name="bioRxiv">
        <title>The Genome of the Zebra Mussel, Dreissena polymorpha: A Resource for Invasive Species Research.</title>
        <authorList>
            <person name="McCartney M.A."/>
            <person name="Auch B."/>
            <person name="Kono T."/>
            <person name="Mallez S."/>
            <person name="Zhang Y."/>
            <person name="Obille A."/>
            <person name="Becker A."/>
            <person name="Abrahante J.E."/>
            <person name="Garbe J."/>
            <person name="Badalamenti J.P."/>
            <person name="Herman A."/>
            <person name="Mangelson H."/>
            <person name="Liachko I."/>
            <person name="Sullivan S."/>
            <person name="Sone E.D."/>
            <person name="Koren S."/>
            <person name="Silverstein K.A.T."/>
            <person name="Beckman K.B."/>
            <person name="Gohl D.M."/>
        </authorList>
    </citation>
    <scope>NUCLEOTIDE SEQUENCE</scope>
    <source>
        <strain evidence="2">Duluth1</strain>
        <tissue evidence="2">Whole animal</tissue>
    </source>
</reference>
<evidence type="ECO:0000313" key="2">
    <source>
        <dbReference type="EMBL" id="KAH3709479.1"/>
    </source>
</evidence>
<proteinExistence type="predicted"/>
<keyword evidence="1" id="KW-1133">Transmembrane helix</keyword>
<evidence type="ECO:0000256" key="1">
    <source>
        <dbReference type="SAM" id="Phobius"/>
    </source>
</evidence>
<dbReference type="EMBL" id="JAIWYP010000014">
    <property type="protein sequence ID" value="KAH3709479.1"/>
    <property type="molecule type" value="Genomic_DNA"/>
</dbReference>
<reference evidence="2" key="2">
    <citation type="submission" date="2020-11" db="EMBL/GenBank/DDBJ databases">
        <authorList>
            <person name="McCartney M.A."/>
            <person name="Auch B."/>
            <person name="Kono T."/>
            <person name="Mallez S."/>
            <person name="Becker A."/>
            <person name="Gohl D.M."/>
            <person name="Silverstein K.A.T."/>
            <person name="Koren S."/>
            <person name="Bechman K.B."/>
            <person name="Herman A."/>
            <person name="Abrahante J.E."/>
            <person name="Garbe J."/>
        </authorList>
    </citation>
    <scope>NUCLEOTIDE SEQUENCE</scope>
    <source>
        <strain evidence="2">Duluth1</strain>
        <tissue evidence="2">Whole animal</tissue>
    </source>
</reference>
<keyword evidence="1" id="KW-0812">Transmembrane</keyword>
<comment type="caution">
    <text evidence="2">The sequence shown here is derived from an EMBL/GenBank/DDBJ whole genome shotgun (WGS) entry which is preliminary data.</text>
</comment>
<dbReference type="PROSITE" id="PS51257">
    <property type="entry name" value="PROKAR_LIPOPROTEIN"/>
    <property type="match status" value="1"/>
</dbReference>
<dbReference type="Proteomes" id="UP000828390">
    <property type="component" value="Unassembled WGS sequence"/>
</dbReference>
<keyword evidence="1" id="KW-0472">Membrane</keyword>
<dbReference type="AlphaFoldDB" id="A0A9D3Z0N0"/>
<evidence type="ECO:0000313" key="3">
    <source>
        <dbReference type="Proteomes" id="UP000828390"/>
    </source>
</evidence>
<keyword evidence="3" id="KW-1185">Reference proteome</keyword>
<name>A0A9D3Z0N0_DREPO</name>
<gene>
    <name evidence="2" type="ORF">DPMN_068942</name>
</gene>
<accession>A0A9D3Z0N0</accession>
<feature type="transmembrane region" description="Helical" evidence="1">
    <location>
        <begin position="20"/>
        <end position="42"/>
    </location>
</feature>
<sequence length="66" mass="6883">MCMQVIKQGSNGGNMLPAALGAGCAAFVIIAIAVAVGVFVHIRGSFLGLNLLALRLTGNHKTLYLW</sequence>